<dbReference type="Gene3D" id="1.10.760.10">
    <property type="entry name" value="Cytochrome c-like domain"/>
    <property type="match status" value="1"/>
</dbReference>
<dbReference type="PROSITE" id="PS51007">
    <property type="entry name" value="CYTC"/>
    <property type="match status" value="1"/>
</dbReference>
<name>A0A6C0AVW7_9ZZZZ</name>
<dbReference type="InterPro" id="IPR009056">
    <property type="entry name" value="Cyt_c-like_dom"/>
</dbReference>
<dbReference type="FunFam" id="1.10.760.10:FF:000001">
    <property type="entry name" value="Cytochrome c iso-1"/>
    <property type="match status" value="1"/>
</dbReference>
<keyword evidence="2" id="KW-0349">Heme</keyword>
<dbReference type="PANTHER" id="PTHR11961">
    <property type="entry name" value="CYTOCHROME C"/>
    <property type="match status" value="1"/>
</dbReference>
<dbReference type="GO" id="GO:0020037">
    <property type="term" value="F:heme binding"/>
    <property type="evidence" value="ECO:0007669"/>
    <property type="project" value="InterPro"/>
</dbReference>
<keyword evidence="3" id="KW-0479">Metal-binding</keyword>
<proteinExistence type="predicted"/>
<evidence type="ECO:0000256" key="4">
    <source>
        <dbReference type="ARBA" id="ARBA00022982"/>
    </source>
</evidence>
<feature type="domain" description="Cytochrome c" evidence="6">
    <location>
        <begin position="3"/>
        <end position="104"/>
    </location>
</feature>
<evidence type="ECO:0000256" key="3">
    <source>
        <dbReference type="ARBA" id="ARBA00022723"/>
    </source>
</evidence>
<dbReference type="AlphaFoldDB" id="A0A6C0AVW7"/>
<dbReference type="PRINTS" id="PR00604">
    <property type="entry name" value="CYTCHRMECIAB"/>
</dbReference>
<dbReference type="SUPFAM" id="SSF46626">
    <property type="entry name" value="Cytochrome c"/>
    <property type="match status" value="1"/>
</dbReference>
<dbReference type="GO" id="GO:0046872">
    <property type="term" value="F:metal ion binding"/>
    <property type="evidence" value="ECO:0007669"/>
    <property type="project" value="UniProtKB-KW"/>
</dbReference>
<reference evidence="7" key="1">
    <citation type="journal article" date="2020" name="Nature">
        <title>Giant virus diversity and host interactions through global metagenomics.</title>
        <authorList>
            <person name="Schulz F."/>
            <person name="Roux S."/>
            <person name="Paez-Espino D."/>
            <person name="Jungbluth S."/>
            <person name="Walsh D.A."/>
            <person name="Denef V.J."/>
            <person name="McMahon K.D."/>
            <person name="Konstantinidis K.T."/>
            <person name="Eloe-Fadrosh E.A."/>
            <person name="Kyrpides N.C."/>
            <person name="Woyke T."/>
        </authorList>
    </citation>
    <scope>NUCLEOTIDE SEQUENCE</scope>
    <source>
        <strain evidence="7">GVMAG-S-ERX555961-36</strain>
    </source>
</reference>
<dbReference type="Pfam" id="PF00034">
    <property type="entry name" value="Cytochrom_C"/>
    <property type="match status" value="1"/>
</dbReference>
<dbReference type="GO" id="GO:0009055">
    <property type="term" value="F:electron transfer activity"/>
    <property type="evidence" value="ECO:0007669"/>
    <property type="project" value="InterPro"/>
</dbReference>
<dbReference type="InterPro" id="IPR002327">
    <property type="entry name" value="Cyt_c_1A/1B"/>
</dbReference>
<sequence length="104" mass="11311">MVKAGNKGAKIFKTKCSQCHTIGEGQASKQGPNLHGLFGRTAGSFTGFSYSNAVKDSGVVWDEDTLDQWLTAPKKFIKGNKMVFAGIKKKPERSALINYLKEAT</sequence>
<evidence type="ECO:0000256" key="5">
    <source>
        <dbReference type="ARBA" id="ARBA00023004"/>
    </source>
</evidence>
<dbReference type="InterPro" id="IPR036909">
    <property type="entry name" value="Cyt_c-like_dom_sf"/>
</dbReference>
<keyword evidence="1" id="KW-0813">Transport</keyword>
<accession>A0A6C0AVW7</accession>
<evidence type="ECO:0000256" key="2">
    <source>
        <dbReference type="ARBA" id="ARBA00022617"/>
    </source>
</evidence>
<evidence type="ECO:0000313" key="7">
    <source>
        <dbReference type="EMBL" id="QHS83603.1"/>
    </source>
</evidence>
<evidence type="ECO:0000256" key="1">
    <source>
        <dbReference type="ARBA" id="ARBA00022448"/>
    </source>
</evidence>
<keyword evidence="5" id="KW-0408">Iron</keyword>
<dbReference type="EMBL" id="MN738761">
    <property type="protein sequence ID" value="QHS83603.1"/>
    <property type="molecule type" value="Genomic_DNA"/>
</dbReference>
<protein>
    <recommendedName>
        <fullName evidence="6">Cytochrome c domain-containing protein</fullName>
    </recommendedName>
</protein>
<organism evidence="7">
    <name type="scientific">viral metagenome</name>
    <dbReference type="NCBI Taxonomy" id="1070528"/>
    <lineage>
        <taxon>unclassified sequences</taxon>
        <taxon>metagenomes</taxon>
        <taxon>organismal metagenomes</taxon>
    </lineage>
</organism>
<keyword evidence="4" id="KW-0249">Electron transport</keyword>
<evidence type="ECO:0000259" key="6">
    <source>
        <dbReference type="PROSITE" id="PS51007"/>
    </source>
</evidence>